<evidence type="ECO:0000313" key="3">
    <source>
        <dbReference type="Proteomes" id="UP000824633"/>
    </source>
</evidence>
<sequence>MNINVNKMRIAQASECLSVNELVKKSGLGRSTVSKIINGSSNPSMKSLGLIAKALNIEVVELLVEE</sequence>
<feature type="domain" description="HTH cro/C1-type" evidence="1">
    <location>
        <begin position="17"/>
        <end position="62"/>
    </location>
</feature>
<organism evidence="2 3">
    <name type="scientific">Clostridium gelidum</name>
    <dbReference type="NCBI Taxonomy" id="704125"/>
    <lineage>
        <taxon>Bacteria</taxon>
        <taxon>Bacillati</taxon>
        <taxon>Bacillota</taxon>
        <taxon>Clostridia</taxon>
        <taxon>Eubacteriales</taxon>
        <taxon>Clostridiaceae</taxon>
        <taxon>Clostridium</taxon>
    </lineage>
</organism>
<dbReference type="SUPFAM" id="SSF47413">
    <property type="entry name" value="lambda repressor-like DNA-binding domains"/>
    <property type="match status" value="1"/>
</dbReference>
<dbReference type="Proteomes" id="UP000824633">
    <property type="component" value="Chromosome"/>
</dbReference>
<gene>
    <name evidence="2" type="ORF">psyc5s11_33920</name>
</gene>
<dbReference type="EMBL" id="AP024849">
    <property type="protein sequence ID" value="BCZ47325.1"/>
    <property type="molecule type" value="Genomic_DNA"/>
</dbReference>
<proteinExistence type="predicted"/>
<evidence type="ECO:0000313" key="2">
    <source>
        <dbReference type="EMBL" id="BCZ47325.1"/>
    </source>
</evidence>
<dbReference type="SMART" id="SM00530">
    <property type="entry name" value="HTH_XRE"/>
    <property type="match status" value="1"/>
</dbReference>
<keyword evidence="3" id="KW-1185">Reference proteome</keyword>
<dbReference type="RefSeq" id="WP_224033674.1">
    <property type="nucleotide sequence ID" value="NZ_AP024849.1"/>
</dbReference>
<dbReference type="InterPro" id="IPR010982">
    <property type="entry name" value="Lambda_DNA-bd_dom_sf"/>
</dbReference>
<dbReference type="CDD" id="cd00093">
    <property type="entry name" value="HTH_XRE"/>
    <property type="match status" value="1"/>
</dbReference>
<reference evidence="3" key="1">
    <citation type="submission" date="2021-07" db="EMBL/GenBank/DDBJ databases">
        <title>Complete genome sequencing of a Clostridium isolate.</title>
        <authorList>
            <person name="Ueki A."/>
            <person name="Tonouchi A."/>
        </authorList>
    </citation>
    <scope>NUCLEOTIDE SEQUENCE [LARGE SCALE GENOMIC DNA]</scope>
    <source>
        <strain evidence="3">C5S11</strain>
    </source>
</reference>
<accession>A0ABN6IYW3</accession>
<dbReference type="Gene3D" id="1.10.260.40">
    <property type="entry name" value="lambda repressor-like DNA-binding domains"/>
    <property type="match status" value="1"/>
</dbReference>
<protein>
    <recommendedName>
        <fullName evidence="1">HTH cro/C1-type domain-containing protein</fullName>
    </recommendedName>
</protein>
<evidence type="ECO:0000259" key="1">
    <source>
        <dbReference type="PROSITE" id="PS50943"/>
    </source>
</evidence>
<dbReference type="InterPro" id="IPR001387">
    <property type="entry name" value="Cro/C1-type_HTH"/>
</dbReference>
<name>A0ABN6IYW3_9CLOT</name>
<dbReference type="Pfam" id="PF01381">
    <property type="entry name" value="HTH_3"/>
    <property type="match status" value="1"/>
</dbReference>
<dbReference type="PROSITE" id="PS50943">
    <property type="entry name" value="HTH_CROC1"/>
    <property type="match status" value="1"/>
</dbReference>